<evidence type="ECO:0000313" key="2">
    <source>
        <dbReference type="EMBL" id="AJD90336.1"/>
    </source>
</evidence>
<dbReference type="Gene3D" id="3.30.200.20">
    <property type="entry name" value="Phosphorylase Kinase, domain 1"/>
    <property type="match status" value="1"/>
</dbReference>
<dbReference type="AlphaFoldDB" id="A0A0B5AJZ0"/>
<dbReference type="PANTHER" id="PTHR21310:SF15">
    <property type="entry name" value="AMINOGLYCOSIDE PHOSPHOTRANSFERASE DOMAIN-CONTAINING PROTEIN"/>
    <property type="match status" value="1"/>
</dbReference>
<dbReference type="HOGENOM" id="CLU_067567_0_0_9"/>
<dbReference type="SUPFAM" id="SSF56112">
    <property type="entry name" value="Protein kinase-like (PK-like)"/>
    <property type="match status" value="1"/>
</dbReference>
<reference evidence="2 3" key="1">
    <citation type="submission" date="2014-08" db="EMBL/GenBank/DDBJ databases">
        <title>Complete genome of a marine bacteria Jeotgalibacillus malaysiensis.</title>
        <authorList>
            <person name="Yaakop A.S."/>
            <person name="Chan K.-G."/>
            <person name="Goh K.M."/>
        </authorList>
    </citation>
    <scope>NUCLEOTIDE SEQUENCE [LARGE SCALE GENOMIC DNA]</scope>
    <source>
        <strain evidence="2 3">D5</strain>
    </source>
</reference>
<gene>
    <name evidence="2" type="ORF">JMA_10190</name>
</gene>
<evidence type="ECO:0000259" key="1">
    <source>
        <dbReference type="Pfam" id="PF01636"/>
    </source>
</evidence>
<dbReference type="InterPro" id="IPR051678">
    <property type="entry name" value="AGP_Transferase"/>
</dbReference>
<keyword evidence="2" id="KW-0808">Transferase</keyword>
<name>A0A0B5AJZ0_9BACL</name>
<dbReference type="InterPro" id="IPR002575">
    <property type="entry name" value="Aminoglycoside_PTrfase"/>
</dbReference>
<evidence type="ECO:0000313" key="3">
    <source>
        <dbReference type="Proteomes" id="UP000031449"/>
    </source>
</evidence>
<feature type="domain" description="Aminoglycoside phosphotransferase" evidence="1">
    <location>
        <begin position="23"/>
        <end position="261"/>
    </location>
</feature>
<dbReference type="KEGG" id="jeo:JMA_10190"/>
<dbReference type="CDD" id="cd05152">
    <property type="entry name" value="MPH2"/>
    <property type="match status" value="1"/>
</dbReference>
<dbReference type="GO" id="GO:0016740">
    <property type="term" value="F:transferase activity"/>
    <property type="evidence" value="ECO:0007669"/>
    <property type="project" value="UniProtKB-KW"/>
</dbReference>
<protein>
    <submittedName>
        <fullName evidence="2">Macrolide 2'-phosphotransferase</fullName>
    </submittedName>
</protein>
<dbReference type="InterPro" id="IPR011009">
    <property type="entry name" value="Kinase-like_dom_sf"/>
</dbReference>
<proteinExistence type="predicted"/>
<dbReference type="EMBL" id="CP009416">
    <property type="protein sequence ID" value="AJD90336.1"/>
    <property type="molecule type" value="Genomic_DNA"/>
</dbReference>
<dbReference type="STRING" id="1508404.JMA_10190"/>
<dbReference type="Proteomes" id="UP000031449">
    <property type="component" value="Chromosome"/>
</dbReference>
<dbReference type="PANTHER" id="PTHR21310">
    <property type="entry name" value="AMINOGLYCOSIDE PHOSPHOTRANSFERASE-RELATED-RELATED"/>
    <property type="match status" value="1"/>
</dbReference>
<dbReference type="BioCyc" id="JESP1508404:G14D9-10251-MONOMER"/>
<dbReference type="Gene3D" id="3.90.1200.10">
    <property type="match status" value="1"/>
</dbReference>
<dbReference type="Pfam" id="PF01636">
    <property type="entry name" value="APH"/>
    <property type="match status" value="1"/>
</dbReference>
<sequence length="298" mass="33664">MKQSEIIHLAKQEGLLLSEESFKINESGVDFRVAHATDLQGEKWILRIPRQKESMRHAIIEKRALDILSGNVTFQVPRWSIFTDQLIAYQQLDGVPAATIDMEQQVYVWELDEQNPPEEFYRSLGKAMAELHTLDTELLKDAGITIIEGKDMRAAMKERMNRIKQHFDIHPALWERWEKWLANEQIWPAHSGVRHGDLHPGHILINEESAVTGFIDWTEVSVGDVSFDFTAHLQIFGKEGLQKLLDAYGAAGGRTWSGMAAHIEEVKAAGAIVVAEYALVSGLDEMHKMAIQMLGASE</sequence>
<organism evidence="2 3">
    <name type="scientific">Jeotgalibacillus malaysiensis</name>
    <dbReference type="NCBI Taxonomy" id="1508404"/>
    <lineage>
        <taxon>Bacteria</taxon>
        <taxon>Bacillati</taxon>
        <taxon>Bacillota</taxon>
        <taxon>Bacilli</taxon>
        <taxon>Bacillales</taxon>
        <taxon>Caryophanaceae</taxon>
        <taxon>Jeotgalibacillus</taxon>
    </lineage>
</organism>
<accession>A0A0B5AJZ0</accession>
<keyword evidence="3" id="KW-1185">Reference proteome</keyword>